<feature type="domain" description="YopX protein" evidence="1">
    <location>
        <begin position="5"/>
        <end position="139"/>
    </location>
</feature>
<dbReference type="EMBL" id="KX227757">
    <property type="protein sequence ID" value="ANT40190.1"/>
    <property type="molecule type" value="Genomic_DNA"/>
</dbReference>
<keyword evidence="3" id="KW-1185">Reference proteome</keyword>
<protein>
    <recommendedName>
        <fullName evidence="1">YopX protein domain-containing protein</fullName>
    </recommendedName>
</protein>
<proteinExistence type="predicted"/>
<dbReference type="RefSeq" id="YP_009830779.1">
    <property type="nucleotide sequence ID" value="NC_048641.1"/>
</dbReference>
<reference evidence="3" key="1">
    <citation type="submission" date="2016-05" db="EMBL/GenBank/DDBJ databases">
        <authorList>
            <person name="Geng P."/>
            <person name="Yuan Z."/>
            <person name="Hu X."/>
        </authorList>
    </citation>
    <scope>NUCLEOTIDE SEQUENCE [LARGE SCALE GENOMIC DNA]</scope>
</reference>
<accession>A0A1B1P7W5</accession>
<organism evidence="2 3">
    <name type="scientific">Bacillus phage PfEFR-4</name>
    <dbReference type="NCBI Taxonomy" id="1868598"/>
    <lineage>
        <taxon>Viruses</taxon>
        <taxon>Duplodnaviria</taxon>
        <taxon>Heunggongvirae</taxon>
        <taxon>Uroviricota</taxon>
        <taxon>Caudoviricetes</taxon>
        <taxon>Hubeivirus</taxon>
        <taxon>Hubeivirus PfEFR4</taxon>
    </lineage>
</organism>
<dbReference type="Proteomes" id="UP000224426">
    <property type="component" value="Segment"/>
</dbReference>
<dbReference type="KEGG" id="vg:55600712"/>
<dbReference type="InterPro" id="IPR023385">
    <property type="entry name" value="YopX-like_C"/>
</dbReference>
<dbReference type="Gene3D" id="2.30.30.290">
    <property type="entry name" value="YopX-like domains"/>
    <property type="match status" value="1"/>
</dbReference>
<dbReference type="SUPFAM" id="SSF159006">
    <property type="entry name" value="YopX-like"/>
    <property type="match status" value="1"/>
</dbReference>
<evidence type="ECO:0000313" key="3">
    <source>
        <dbReference type="Proteomes" id="UP000224426"/>
    </source>
</evidence>
<name>A0A1B1P7W5_9CAUD</name>
<dbReference type="InterPro" id="IPR019096">
    <property type="entry name" value="YopX_protein"/>
</dbReference>
<dbReference type="NCBIfam" id="TIGR01671">
    <property type="entry name" value="phage_TIGR01671"/>
    <property type="match status" value="1"/>
</dbReference>
<evidence type="ECO:0000313" key="2">
    <source>
        <dbReference type="EMBL" id="ANT40190.1"/>
    </source>
</evidence>
<dbReference type="Pfam" id="PF09643">
    <property type="entry name" value="YopX"/>
    <property type="match status" value="1"/>
</dbReference>
<sequence>MREIKFRAWDKEKQFMFTPTEIEITQGENFAKWDEWRPMAWRDELPEEGSGGIGRAIGDECELMQYTGLKDKSGKEVYEGDILKEKDIITEVVFHDYQWKEKLISSPRNHLKNYFPFRDTLPFTAEVLGNIYENPELLKK</sequence>
<dbReference type="GeneID" id="55600712"/>
<dbReference type="InterPro" id="IPR010024">
    <property type="entry name" value="CHP16711"/>
</dbReference>
<evidence type="ECO:0000259" key="1">
    <source>
        <dbReference type="Pfam" id="PF09643"/>
    </source>
</evidence>